<evidence type="ECO:0000313" key="4">
    <source>
        <dbReference type="Proteomes" id="UP000287651"/>
    </source>
</evidence>
<evidence type="ECO:0000259" key="2">
    <source>
        <dbReference type="SMART" id="SM01054"/>
    </source>
</evidence>
<evidence type="ECO:0000313" key="3">
    <source>
        <dbReference type="EMBL" id="RRT43187.1"/>
    </source>
</evidence>
<dbReference type="PANTHER" id="PTHR33349">
    <property type="entry name" value="EMB|CAB62594.1"/>
    <property type="match status" value="1"/>
</dbReference>
<feature type="compositionally biased region" description="Basic and acidic residues" evidence="1">
    <location>
        <begin position="332"/>
        <end position="347"/>
    </location>
</feature>
<dbReference type="Pfam" id="PF07839">
    <property type="entry name" value="CaM_binding"/>
    <property type="match status" value="1"/>
</dbReference>
<evidence type="ECO:0000256" key="1">
    <source>
        <dbReference type="SAM" id="MobiDB-lite"/>
    </source>
</evidence>
<feature type="compositionally biased region" description="Low complexity" evidence="1">
    <location>
        <begin position="51"/>
        <end position="60"/>
    </location>
</feature>
<feature type="compositionally biased region" description="Basic and acidic residues" evidence="1">
    <location>
        <begin position="442"/>
        <end position="458"/>
    </location>
</feature>
<feature type="compositionally biased region" description="Basic and acidic residues" evidence="1">
    <location>
        <begin position="376"/>
        <end position="405"/>
    </location>
</feature>
<proteinExistence type="predicted"/>
<dbReference type="EMBL" id="AMZH03017311">
    <property type="protein sequence ID" value="RRT43187.1"/>
    <property type="molecule type" value="Genomic_DNA"/>
</dbReference>
<feature type="compositionally biased region" description="Basic and acidic residues" evidence="1">
    <location>
        <begin position="228"/>
        <end position="262"/>
    </location>
</feature>
<feature type="compositionally biased region" description="Low complexity" evidence="1">
    <location>
        <begin position="459"/>
        <end position="471"/>
    </location>
</feature>
<dbReference type="SMART" id="SM01054">
    <property type="entry name" value="CaM_binding"/>
    <property type="match status" value="1"/>
</dbReference>
<dbReference type="GO" id="GO:0005516">
    <property type="term" value="F:calmodulin binding"/>
    <property type="evidence" value="ECO:0007669"/>
    <property type="project" value="InterPro"/>
</dbReference>
<organism evidence="3 4">
    <name type="scientific">Ensete ventricosum</name>
    <name type="common">Abyssinian banana</name>
    <name type="synonym">Musa ensete</name>
    <dbReference type="NCBI Taxonomy" id="4639"/>
    <lineage>
        <taxon>Eukaryota</taxon>
        <taxon>Viridiplantae</taxon>
        <taxon>Streptophyta</taxon>
        <taxon>Embryophyta</taxon>
        <taxon>Tracheophyta</taxon>
        <taxon>Spermatophyta</taxon>
        <taxon>Magnoliopsida</taxon>
        <taxon>Liliopsida</taxon>
        <taxon>Zingiberales</taxon>
        <taxon>Musaceae</taxon>
        <taxon>Ensete</taxon>
    </lineage>
</organism>
<dbReference type="InterPro" id="IPR012417">
    <property type="entry name" value="CaM-bd_dom_pln"/>
</dbReference>
<dbReference type="AlphaFoldDB" id="A0A426XUK0"/>
<sequence length="525" mass="57844">MATSKPSIPLKEKSKLVSSAHSTTDDSRRRRTSKSSAPSSPEREIRRTSKSSRPSSVPSSPEREIRRTSKSSVPSSPEREIRRTSKSSVPSSPEREIQRTSKSSVPSSPERETRPPQRKALIRSSSDSTKRDKSLSQQPSGGVANVTKSRLPAKKPQEKPPSPSFQPHKMSATNTVKERPSIRASSSMPRAAGSSKPAGVTDKAAKTHGIGRTQPSVRARSPGSVISTRKETRVTTASTDEKLGVTEQEHKEAQIHNEEHETGAVIPVEDDEHEPVVEQDLTEAQIHVEEHEPGPVIPVEEQEHEPVVEQDQTQAQIHAEEHEPEPTVTAEQDQKEAEIDVKEHEDLNETNGIVEEKPELQEPSSPRQEPEPTVNDDGHGDHHEEIKLHDHANEELLQISEDKSTTETIEGPQGERCETDKTQDDAEEDKTVVAESTTTENIKVDEEINMAADEKEVDPSTAAAASKKPAAMQGKKKEAQMSNDVIEETRSKLLERKKSKVSALVGAFETVMSMQDPEGQTSQRQ</sequence>
<reference evidence="3 4" key="1">
    <citation type="journal article" date="2014" name="Agronomy (Basel)">
        <title>A Draft Genome Sequence for Ensete ventricosum, the Drought-Tolerant Tree Against Hunger.</title>
        <authorList>
            <person name="Harrison J."/>
            <person name="Moore K.A."/>
            <person name="Paszkiewicz K."/>
            <person name="Jones T."/>
            <person name="Grant M."/>
            <person name="Ambacheew D."/>
            <person name="Muzemil S."/>
            <person name="Studholme D.J."/>
        </authorList>
    </citation>
    <scope>NUCLEOTIDE SEQUENCE [LARGE SCALE GENOMIC DNA]</scope>
</reference>
<protein>
    <recommendedName>
        <fullName evidence="2">Calmodulin-binding domain-containing protein</fullName>
    </recommendedName>
</protein>
<feature type="domain" description="Calmodulin-binding" evidence="2">
    <location>
        <begin position="416"/>
        <end position="513"/>
    </location>
</feature>
<comment type="caution">
    <text evidence="3">The sequence shown here is derived from an EMBL/GenBank/DDBJ whole genome shotgun (WGS) entry which is preliminary data.</text>
</comment>
<dbReference type="PANTHER" id="PTHR33349:SF41">
    <property type="entry name" value="EMB|CAB62594.1"/>
    <property type="match status" value="1"/>
</dbReference>
<accession>A0A426XUK0</accession>
<feature type="region of interest" description="Disordered" evidence="1">
    <location>
        <begin position="302"/>
        <end position="484"/>
    </location>
</feature>
<name>A0A426XUK0_ENSVE</name>
<feature type="region of interest" description="Disordered" evidence="1">
    <location>
        <begin position="1"/>
        <end position="270"/>
    </location>
</feature>
<gene>
    <name evidence="3" type="ORF">B296_00056593</name>
</gene>
<dbReference type="Proteomes" id="UP000287651">
    <property type="component" value="Unassembled WGS sequence"/>
</dbReference>
<feature type="compositionally biased region" description="Basic and acidic residues" evidence="1">
    <location>
        <begin position="413"/>
        <end position="432"/>
    </location>
</feature>